<feature type="transmembrane region" description="Helical" evidence="1">
    <location>
        <begin position="7"/>
        <end position="25"/>
    </location>
</feature>
<feature type="transmembrane region" description="Helical" evidence="1">
    <location>
        <begin position="53"/>
        <end position="73"/>
    </location>
</feature>
<name>A0A4R4KQ14_9BACT</name>
<comment type="caution">
    <text evidence="2">The sequence shown here is derived from an EMBL/GenBank/DDBJ whole genome shotgun (WGS) entry which is preliminary data.</text>
</comment>
<organism evidence="2 3">
    <name type="scientific">Arundinibacter roseus</name>
    <dbReference type="NCBI Taxonomy" id="2070510"/>
    <lineage>
        <taxon>Bacteria</taxon>
        <taxon>Pseudomonadati</taxon>
        <taxon>Bacteroidota</taxon>
        <taxon>Cytophagia</taxon>
        <taxon>Cytophagales</taxon>
        <taxon>Spirosomataceae</taxon>
        <taxon>Arundinibacter</taxon>
    </lineage>
</organism>
<keyword evidence="3" id="KW-1185">Reference proteome</keyword>
<dbReference type="EMBL" id="SMJU01000001">
    <property type="protein sequence ID" value="TDB69026.1"/>
    <property type="molecule type" value="Genomic_DNA"/>
</dbReference>
<keyword evidence="1" id="KW-1133">Transmembrane helix</keyword>
<accession>A0A4R4KQ14</accession>
<keyword evidence="1" id="KW-0812">Transmembrane</keyword>
<proteinExistence type="predicted"/>
<keyword evidence="1" id="KW-0472">Membrane</keyword>
<reference evidence="2 3" key="1">
    <citation type="submission" date="2019-02" db="EMBL/GenBank/DDBJ databases">
        <title>Arundinibacter roseus gen. nov., sp. nov., a new member of the family Cytophagaceae.</title>
        <authorList>
            <person name="Szuroczki S."/>
            <person name="Khayer B."/>
            <person name="Sproer C."/>
            <person name="Toumi M."/>
            <person name="Szabo A."/>
            <person name="Felfoldi T."/>
            <person name="Schumann P."/>
            <person name="Toth E."/>
        </authorList>
    </citation>
    <scope>NUCLEOTIDE SEQUENCE [LARGE SCALE GENOMIC DNA]</scope>
    <source>
        <strain evidence="2 3">DMA-k-7a</strain>
    </source>
</reference>
<evidence type="ECO:0000313" key="3">
    <source>
        <dbReference type="Proteomes" id="UP000295706"/>
    </source>
</evidence>
<dbReference type="Proteomes" id="UP000295706">
    <property type="component" value="Unassembled WGS sequence"/>
</dbReference>
<evidence type="ECO:0000256" key="1">
    <source>
        <dbReference type="SAM" id="Phobius"/>
    </source>
</evidence>
<sequence>MKTNRYYLGYALKVCVVYFILGLALKDFYPFIKSLFDSKADHALIFNECLHSVNFLSVILKSILAACVVTYLARRRDLKKQSAN</sequence>
<evidence type="ECO:0000313" key="2">
    <source>
        <dbReference type="EMBL" id="TDB69026.1"/>
    </source>
</evidence>
<dbReference type="RefSeq" id="WP_132113712.1">
    <property type="nucleotide sequence ID" value="NZ_SMJU01000001.1"/>
</dbReference>
<dbReference type="AlphaFoldDB" id="A0A4R4KQ14"/>
<gene>
    <name evidence="2" type="ORF">EZE20_01450</name>
</gene>
<protein>
    <submittedName>
        <fullName evidence="2">Uncharacterized protein</fullName>
    </submittedName>
</protein>